<proteinExistence type="inferred from homology"/>
<dbReference type="GO" id="GO:0006364">
    <property type="term" value="P:rRNA processing"/>
    <property type="evidence" value="ECO:0007669"/>
    <property type="project" value="TreeGrafter"/>
</dbReference>
<name>A0A9Q0DL82_9TELE</name>
<sequence>MSSVGCPKDVLQKANQFWSMLDDLSQDDPTAYQGFIDKHMKEGLELIAPPEVHCCLRTDILGPKRGVLYVNICSWKRVPAAQDPSRPIPLCGGRLETHTDQDGDYTVLDVAFSPSELQHAQQPRGGAGETEPQVYLLALCFAQRQHGLRLSEQYRVTSAGPKGSLDDVHQRLGFRQQPGRPATGGARRPDAVATPASLLQHIASLHTEDTDEDRCPEITIGPKPQTPRYQLVVIPATEGRSGGVVELTVELPRVVSVSECQLSVSQDDVLLEVDDLYHLLVDLPERVDEDSTSATFNKKERRLTLRADVL</sequence>
<dbReference type="GO" id="GO:1990904">
    <property type="term" value="C:ribonucleoprotein complex"/>
    <property type="evidence" value="ECO:0007669"/>
    <property type="project" value="TreeGrafter"/>
</dbReference>
<dbReference type="GO" id="GO:0097255">
    <property type="term" value="C:R2TP complex"/>
    <property type="evidence" value="ECO:0007669"/>
    <property type="project" value="TreeGrafter"/>
</dbReference>
<keyword evidence="4" id="KW-1185">Reference proteome</keyword>
<feature type="domain" description="PIH1D1/2/3 CS-like" evidence="2">
    <location>
        <begin position="247"/>
        <end position="310"/>
    </location>
</feature>
<dbReference type="GO" id="GO:0005737">
    <property type="term" value="C:cytoplasm"/>
    <property type="evidence" value="ECO:0007669"/>
    <property type="project" value="TreeGrafter"/>
</dbReference>
<dbReference type="Proteomes" id="UP001148018">
    <property type="component" value="Unassembled WGS sequence"/>
</dbReference>
<dbReference type="OrthoDB" id="545063at2759"/>
<dbReference type="InterPro" id="IPR041442">
    <property type="entry name" value="PIH1D1/2/3_CS-like"/>
</dbReference>
<comment type="similarity">
    <text evidence="1">Belongs to the PIH1 family.</text>
</comment>
<evidence type="ECO:0000259" key="2">
    <source>
        <dbReference type="Pfam" id="PF18201"/>
    </source>
</evidence>
<dbReference type="InterPro" id="IPR050734">
    <property type="entry name" value="PIH1/Kintoun_subfamily"/>
</dbReference>
<protein>
    <recommendedName>
        <fullName evidence="2">PIH1D1/2/3 CS-like domain-containing protein</fullName>
    </recommendedName>
</protein>
<dbReference type="GO" id="GO:0000492">
    <property type="term" value="P:box C/D snoRNP assembly"/>
    <property type="evidence" value="ECO:0007669"/>
    <property type="project" value="TreeGrafter"/>
</dbReference>
<dbReference type="Pfam" id="PF18201">
    <property type="entry name" value="PIH1_CS"/>
    <property type="match status" value="1"/>
</dbReference>
<dbReference type="PANTHER" id="PTHR22997">
    <property type="entry name" value="PIH1 DOMAIN-CONTAINING PROTEIN 1"/>
    <property type="match status" value="1"/>
</dbReference>
<evidence type="ECO:0000313" key="4">
    <source>
        <dbReference type="Proteomes" id="UP001148018"/>
    </source>
</evidence>
<accession>A0A9Q0DL82</accession>
<dbReference type="AlphaFoldDB" id="A0A9Q0DL82"/>
<organism evidence="3 4">
    <name type="scientific">Muraenolepis orangiensis</name>
    <name type="common">Patagonian moray cod</name>
    <dbReference type="NCBI Taxonomy" id="630683"/>
    <lineage>
        <taxon>Eukaryota</taxon>
        <taxon>Metazoa</taxon>
        <taxon>Chordata</taxon>
        <taxon>Craniata</taxon>
        <taxon>Vertebrata</taxon>
        <taxon>Euteleostomi</taxon>
        <taxon>Actinopterygii</taxon>
        <taxon>Neopterygii</taxon>
        <taxon>Teleostei</taxon>
        <taxon>Neoteleostei</taxon>
        <taxon>Acanthomorphata</taxon>
        <taxon>Zeiogadaria</taxon>
        <taxon>Gadariae</taxon>
        <taxon>Gadiformes</taxon>
        <taxon>Muraenolepidoidei</taxon>
        <taxon>Muraenolepididae</taxon>
        <taxon>Muraenolepis</taxon>
    </lineage>
</organism>
<comment type="caution">
    <text evidence="3">The sequence shown here is derived from an EMBL/GenBank/DDBJ whole genome shotgun (WGS) entry which is preliminary data.</text>
</comment>
<evidence type="ECO:0000256" key="1">
    <source>
        <dbReference type="ARBA" id="ARBA00008511"/>
    </source>
</evidence>
<dbReference type="PANTHER" id="PTHR22997:SF6">
    <property type="entry name" value="PIH1 DOMAIN-CONTAINING PROTEIN 2"/>
    <property type="match status" value="1"/>
</dbReference>
<dbReference type="EMBL" id="JANIIK010000114">
    <property type="protein sequence ID" value="KAJ3590347.1"/>
    <property type="molecule type" value="Genomic_DNA"/>
</dbReference>
<evidence type="ECO:0000313" key="3">
    <source>
        <dbReference type="EMBL" id="KAJ3590347.1"/>
    </source>
</evidence>
<gene>
    <name evidence="3" type="ORF">NHX12_008299</name>
</gene>
<reference evidence="3" key="1">
    <citation type="submission" date="2022-07" db="EMBL/GenBank/DDBJ databases">
        <title>Chromosome-level genome of Muraenolepis orangiensis.</title>
        <authorList>
            <person name="Kim J."/>
        </authorList>
    </citation>
    <scope>NUCLEOTIDE SEQUENCE</scope>
    <source>
        <strain evidence="3">KU_S4_2022</strain>
        <tissue evidence="3">Muscle</tissue>
    </source>
</reference>